<dbReference type="Proteomes" id="UP001595756">
    <property type="component" value="Unassembled WGS sequence"/>
</dbReference>
<keyword evidence="4 5" id="KW-0975">Bacterial flagellum</keyword>
<evidence type="ECO:0000256" key="4">
    <source>
        <dbReference type="ARBA" id="ARBA00023143"/>
    </source>
</evidence>
<comment type="similarity">
    <text evidence="2 5">Belongs to the flagella basal body rod proteins family.</text>
</comment>
<dbReference type="EMBL" id="JBHSDY010000004">
    <property type="protein sequence ID" value="MFC4297932.1"/>
    <property type="molecule type" value="Genomic_DNA"/>
</dbReference>
<dbReference type="PANTHER" id="PTHR30435:SF1">
    <property type="entry name" value="FLAGELLAR HOOK PROTEIN FLGE"/>
    <property type="match status" value="1"/>
</dbReference>
<feature type="domain" description="Flagellar basal body rod protein N-terminal" evidence="6">
    <location>
        <begin position="6"/>
        <end position="33"/>
    </location>
</feature>
<name>A0ABV8RXQ9_9BURK</name>
<sequence length="561" mass="57952">MGFGQGLSGLNAASQNLDVIGNNIANSGTVGFKTGTATFADVYASSRVGLGVQVASINQRFTTGIVSTSGNQFDMAIDGAKGLFVVTQPNGATLYTRNGQFLADKDHFIVNAQGQRLMGYAPGGTNLIPMTVPVGNIDPQATTTITNKVNLDANADPASTPETIGRLSLTDAAGATTNYYYRLNGTTYTWVNQDGSVGTPPPAGTYQSWDTPPTQVSIASGVPTPAAFPTTGGNIPGDATTVGTVNLTDSTGTTTTPYYYTVTGGVYTWYTDATGATTGNVPPDAAYSSGGVSGSAVVVDASNQPDVTPTNSSNVAYVAPTPIAFDPTNPQSFSKMVPLTVYDSLGNEHRVEQYYSKREAVGGNSVWEVNYVVDGVPPVPPANTATLTFDPAGRLVSGSPATISFTPGGTTSPANPVSIQVAYDGSTQFGGSYSQDFVQNGYATGEYASMSIGSDGSLIANYTNGAKQTMGTLALADFANLQGLQPVGGNAWAETANSGQPIVGTPGSNGLATIKGQAVEESNVDMSQELVNMIIAQRTYQANAQTIKTQDQILQTLITMR</sequence>
<evidence type="ECO:0000256" key="3">
    <source>
        <dbReference type="ARBA" id="ARBA00019015"/>
    </source>
</evidence>
<keyword evidence="10" id="KW-0966">Cell projection</keyword>
<evidence type="ECO:0000259" key="9">
    <source>
        <dbReference type="Pfam" id="PF22692"/>
    </source>
</evidence>
<keyword evidence="10" id="KW-0969">Cilium</keyword>
<keyword evidence="10" id="KW-0282">Flagellum</keyword>
<dbReference type="Pfam" id="PF00460">
    <property type="entry name" value="Flg_bb_rod"/>
    <property type="match status" value="1"/>
</dbReference>
<dbReference type="InterPro" id="IPR037058">
    <property type="entry name" value="Falgellar_hook_FlgE_sf"/>
</dbReference>
<evidence type="ECO:0000313" key="10">
    <source>
        <dbReference type="EMBL" id="MFC4297932.1"/>
    </source>
</evidence>
<dbReference type="PANTHER" id="PTHR30435">
    <property type="entry name" value="FLAGELLAR PROTEIN"/>
    <property type="match status" value="1"/>
</dbReference>
<feature type="domain" description="Flagellar hook protein FlgE/F/G-like D1" evidence="9">
    <location>
        <begin position="76"/>
        <end position="133"/>
    </location>
</feature>
<evidence type="ECO:0000259" key="8">
    <source>
        <dbReference type="Pfam" id="PF07559"/>
    </source>
</evidence>
<feature type="domain" description="Flagellar basal-body/hook protein C-terminal" evidence="7">
    <location>
        <begin position="517"/>
        <end position="560"/>
    </location>
</feature>
<dbReference type="Pfam" id="PF07559">
    <property type="entry name" value="FlgE_D2"/>
    <property type="match status" value="1"/>
</dbReference>
<feature type="domain" description="Flagellar hook protein FlgE D2" evidence="8">
    <location>
        <begin position="319"/>
        <end position="442"/>
    </location>
</feature>
<evidence type="ECO:0000259" key="6">
    <source>
        <dbReference type="Pfam" id="PF00460"/>
    </source>
</evidence>
<dbReference type="InterPro" id="IPR037925">
    <property type="entry name" value="FlgE/F/G-like"/>
</dbReference>
<gene>
    <name evidence="10" type="ORF">ACFO0J_07745</name>
</gene>
<comment type="caution">
    <text evidence="10">The sequence shown here is derived from an EMBL/GenBank/DDBJ whole genome shotgun (WGS) entry which is preliminary data.</text>
</comment>
<dbReference type="Pfam" id="PF06429">
    <property type="entry name" value="Flg_bbr_C"/>
    <property type="match status" value="1"/>
</dbReference>
<evidence type="ECO:0000259" key="7">
    <source>
        <dbReference type="Pfam" id="PF06429"/>
    </source>
</evidence>
<dbReference type="InterPro" id="IPR053967">
    <property type="entry name" value="LlgE_F_G-like_D1"/>
</dbReference>
<evidence type="ECO:0000256" key="5">
    <source>
        <dbReference type="RuleBase" id="RU362116"/>
    </source>
</evidence>
<dbReference type="InterPro" id="IPR020013">
    <property type="entry name" value="Flagellar_FlgE/F/G"/>
</dbReference>
<comment type="function">
    <text evidence="5">A flexible structure which links the flagellar filament to the drive apparatus in the basal body.</text>
</comment>
<organism evidence="10 11">
    <name type="scientific">Castellaniella hirudinis</name>
    <dbReference type="NCBI Taxonomy" id="1144617"/>
    <lineage>
        <taxon>Bacteria</taxon>
        <taxon>Pseudomonadati</taxon>
        <taxon>Pseudomonadota</taxon>
        <taxon>Betaproteobacteria</taxon>
        <taxon>Burkholderiales</taxon>
        <taxon>Alcaligenaceae</taxon>
        <taxon>Castellaniella</taxon>
    </lineage>
</organism>
<evidence type="ECO:0000313" key="11">
    <source>
        <dbReference type="Proteomes" id="UP001595756"/>
    </source>
</evidence>
<comment type="subcellular location">
    <subcellularLocation>
        <location evidence="1 5">Bacterial flagellum basal body</location>
    </subcellularLocation>
</comment>
<reference evidence="11" key="1">
    <citation type="journal article" date="2019" name="Int. J. Syst. Evol. Microbiol.">
        <title>The Global Catalogue of Microorganisms (GCM) 10K type strain sequencing project: providing services to taxonomists for standard genome sequencing and annotation.</title>
        <authorList>
            <consortium name="The Broad Institute Genomics Platform"/>
            <consortium name="The Broad Institute Genome Sequencing Center for Infectious Disease"/>
            <person name="Wu L."/>
            <person name="Ma J."/>
        </authorList>
    </citation>
    <scope>NUCLEOTIDE SEQUENCE [LARGE SCALE GENOMIC DNA]</scope>
    <source>
        <strain evidence="11">CGMCC 1.19029</strain>
    </source>
</reference>
<accession>A0ABV8RXQ9</accession>
<evidence type="ECO:0000256" key="2">
    <source>
        <dbReference type="ARBA" id="ARBA00009677"/>
    </source>
</evidence>
<dbReference type="Pfam" id="PF22692">
    <property type="entry name" value="LlgE_F_G_D1"/>
    <property type="match status" value="1"/>
</dbReference>
<dbReference type="Gene3D" id="2.60.98.20">
    <property type="entry name" value="Flagellar hook protein FlgE"/>
    <property type="match status" value="1"/>
</dbReference>
<dbReference type="InterPro" id="IPR010930">
    <property type="entry name" value="Flg_bb/hook_C_dom"/>
</dbReference>
<protein>
    <recommendedName>
        <fullName evidence="3 5">Flagellar hook protein FlgE</fullName>
    </recommendedName>
</protein>
<dbReference type="InterPro" id="IPR001444">
    <property type="entry name" value="Flag_bb_rod_N"/>
</dbReference>
<dbReference type="SUPFAM" id="SSF117143">
    <property type="entry name" value="Flagellar hook protein flgE"/>
    <property type="match status" value="1"/>
</dbReference>
<evidence type="ECO:0000256" key="1">
    <source>
        <dbReference type="ARBA" id="ARBA00004117"/>
    </source>
</evidence>
<dbReference type="InterPro" id="IPR011491">
    <property type="entry name" value="FlgE_D2"/>
</dbReference>
<dbReference type="RefSeq" id="WP_376812495.1">
    <property type="nucleotide sequence ID" value="NZ_JBHSDY010000004.1"/>
</dbReference>
<dbReference type="NCBIfam" id="TIGR03506">
    <property type="entry name" value="FlgEFG_subfam"/>
    <property type="match status" value="2"/>
</dbReference>
<keyword evidence="11" id="KW-1185">Reference proteome</keyword>
<proteinExistence type="inferred from homology"/>